<name>A0AAE3IZS7_9RHOB</name>
<evidence type="ECO:0000313" key="5">
    <source>
        <dbReference type="EMBL" id="MCV6825352.1"/>
    </source>
</evidence>
<evidence type="ECO:0000256" key="2">
    <source>
        <dbReference type="ARBA" id="ARBA00023125"/>
    </source>
</evidence>
<evidence type="ECO:0000256" key="1">
    <source>
        <dbReference type="ARBA" id="ARBA00023015"/>
    </source>
</evidence>
<dbReference type="PRINTS" id="PR00035">
    <property type="entry name" value="HTHGNTR"/>
</dbReference>
<dbReference type="InterPro" id="IPR036388">
    <property type="entry name" value="WH-like_DNA-bd_sf"/>
</dbReference>
<dbReference type="SMART" id="SM00895">
    <property type="entry name" value="FCD"/>
    <property type="match status" value="1"/>
</dbReference>
<dbReference type="PANTHER" id="PTHR43537:SF6">
    <property type="entry name" value="HTH-TYPE TRANSCRIPTIONAL REPRESSOR RSPR"/>
    <property type="match status" value="1"/>
</dbReference>
<keyword evidence="2" id="KW-0238">DNA-binding</keyword>
<dbReference type="PANTHER" id="PTHR43537">
    <property type="entry name" value="TRANSCRIPTIONAL REGULATOR, GNTR FAMILY"/>
    <property type="match status" value="1"/>
</dbReference>
<evidence type="ECO:0000259" key="4">
    <source>
        <dbReference type="PROSITE" id="PS50949"/>
    </source>
</evidence>
<dbReference type="CDD" id="cd07377">
    <property type="entry name" value="WHTH_GntR"/>
    <property type="match status" value="1"/>
</dbReference>
<keyword evidence="6" id="KW-1185">Reference proteome</keyword>
<dbReference type="PROSITE" id="PS50949">
    <property type="entry name" value="HTH_GNTR"/>
    <property type="match status" value="1"/>
</dbReference>
<dbReference type="InterPro" id="IPR000524">
    <property type="entry name" value="Tscrpt_reg_HTH_GntR"/>
</dbReference>
<dbReference type="AlphaFoldDB" id="A0AAE3IZS7"/>
<reference evidence="5" key="1">
    <citation type="submission" date="2022-10" db="EMBL/GenBank/DDBJ databases">
        <authorList>
            <person name="Yue Y."/>
        </authorList>
    </citation>
    <scope>NUCLEOTIDE SEQUENCE</scope>
    <source>
        <strain evidence="5">Z654</strain>
    </source>
</reference>
<comment type="caution">
    <text evidence="5">The sequence shown here is derived from an EMBL/GenBank/DDBJ whole genome shotgun (WGS) entry which is preliminary data.</text>
</comment>
<sequence length="223" mass="25443">MDNHRTASVTETIYDALYRQIIELELKPGHKMSEAEIARQYDVSRQPVRDAFYRLSKQGLLLVRPQRATVVTHISVSDIKSVQFIRTALEKETVRAAAAKIDDIQADLLELMITRQVQALSRKNLSEFYQWDENFHARICEIAERPEVWDLITDVKAQADRIRFLSLNFDAGDALTDHNEIVTALRAHDGEAAAAVITNHLTRTESSLPRILAEHASYFKDIT</sequence>
<dbReference type="Gene3D" id="1.10.10.10">
    <property type="entry name" value="Winged helix-like DNA-binding domain superfamily/Winged helix DNA-binding domain"/>
    <property type="match status" value="1"/>
</dbReference>
<dbReference type="SUPFAM" id="SSF48008">
    <property type="entry name" value="GntR ligand-binding domain-like"/>
    <property type="match status" value="1"/>
</dbReference>
<keyword evidence="1" id="KW-0805">Transcription regulation</keyword>
<dbReference type="Pfam" id="PF00392">
    <property type="entry name" value="GntR"/>
    <property type="match status" value="1"/>
</dbReference>
<protein>
    <submittedName>
        <fullName evidence="5">GntR family transcriptional regulator</fullName>
    </submittedName>
</protein>
<dbReference type="InterPro" id="IPR008920">
    <property type="entry name" value="TF_FadR/GntR_C"/>
</dbReference>
<dbReference type="EMBL" id="JAOYFC010000002">
    <property type="protein sequence ID" value="MCV6825352.1"/>
    <property type="molecule type" value="Genomic_DNA"/>
</dbReference>
<feature type="domain" description="HTH gntR-type" evidence="4">
    <location>
        <begin position="7"/>
        <end position="74"/>
    </location>
</feature>
<dbReference type="SUPFAM" id="SSF46785">
    <property type="entry name" value="Winged helix' DNA-binding domain"/>
    <property type="match status" value="1"/>
</dbReference>
<proteinExistence type="predicted"/>
<dbReference type="Proteomes" id="UP001208041">
    <property type="component" value="Unassembled WGS sequence"/>
</dbReference>
<accession>A0AAE3IZS7</accession>
<dbReference type="SMART" id="SM00345">
    <property type="entry name" value="HTH_GNTR"/>
    <property type="match status" value="1"/>
</dbReference>
<dbReference type="RefSeq" id="WP_263954223.1">
    <property type="nucleotide sequence ID" value="NZ_JAOYFC010000002.1"/>
</dbReference>
<dbReference type="InterPro" id="IPR036390">
    <property type="entry name" value="WH_DNA-bd_sf"/>
</dbReference>
<dbReference type="InterPro" id="IPR011711">
    <property type="entry name" value="GntR_C"/>
</dbReference>
<dbReference type="GO" id="GO:0003677">
    <property type="term" value="F:DNA binding"/>
    <property type="evidence" value="ECO:0007669"/>
    <property type="project" value="UniProtKB-KW"/>
</dbReference>
<evidence type="ECO:0000256" key="3">
    <source>
        <dbReference type="ARBA" id="ARBA00023163"/>
    </source>
</evidence>
<keyword evidence="3" id="KW-0804">Transcription</keyword>
<gene>
    <name evidence="5" type="ORF">OH136_12375</name>
</gene>
<dbReference type="Gene3D" id="1.20.120.530">
    <property type="entry name" value="GntR ligand-binding domain-like"/>
    <property type="match status" value="1"/>
</dbReference>
<dbReference type="GO" id="GO:0003700">
    <property type="term" value="F:DNA-binding transcription factor activity"/>
    <property type="evidence" value="ECO:0007669"/>
    <property type="project" value="InterPro"/>
</dbReference>
<dbReference type="Pfam" id="PF07729">
    <property type="entry name" value="FCD"/>
    <property type="match status" value="1"/>
</dbReference>
<organism evidence="5 6">
    <name type="scientific">Halocynthiibacter halioticoli</name>
    <dbReference type="NCBI Taxonomy" id="2986804"/>
    <lineage>
        <taxon>Bacteria</taxon>
        <taxon>Pseudomonadati</taxon>
        <taxon>Pseudomonadota</taxon>
        <taxon>Alphaproteobacteria</taxon>
        <taxon>Rhodobacterales</taxon>
        <taxon>Paracoccaceae</taxon>
        <taxon>Halocynthiibacter</taxon>
    </lineage>
</organism>
<evidence type="ECO:0000313" key="6">
    <source>
        <dbReference type="Proteomes" id="UP001208041"/>
    </source>
</evidence>